<evidence type="ECO:0000313" key="2">
    <source>
        <dbReference type="Proteomes" id="UP000824782"/>
    </source>
</evidence>
<proteinExistence type="predicted"/>
<dbReference type="AlphaFoldDB" id="A0AAV7A9M6"/>
<protein>
    <submittedName>
        <fullName evidence="1">Uncharacterized protein</fullName>
    </submittedName>
</protein>
<dbReference type="EMBL" id="WNYA01000009">
    <property type="protein sequence ID" value="KAG8556818.1"/>
    <property type="molecule type" value="Genomic_DNA"/>
</dbReference>
<gene>
    <name evidence="1" type="ORF">GDO81_018215</name>
</gene>
<comment type="caution">
    <text evidence="1">The sequence shown here is derived from an EMBL/GenBank/DDBJ whole genome shotgun (WGS) entry which is preliminary data.</text>
</comment>
<dbReference type="Proteomes" id="UP000824782">
    <property type="component" value="Unassembled WGS sequence"/>
</dbReference>
<sequence>MSYQKGKKTLYSYIYMFDYRFISYQDPLFCYCHYWIRTLKSQTRLTCADSTQWEDYSFNSKKAVGLLLNLLPMKGINVTLNVVKYWFRCSTHV</sequence>
<organism evidence="1 2">
    <name type="scientific">Engystomops pustulosus</name>
    <name type="common">Tungara frog</name>
    <name type="synonym">Physalaemus pustulosus</name>
    <dbReference type="NCBI Taxonomy" id="76066"/>
    <lineage>
        <taxon>Eukaryota</taxon>
        <taxon>Metazoa</taxon>
        <taxon>Chordata</taxon>
        <taxon>Craniata</taxon>
        <taxon>Vertebrata</taxon>
        <taxon>Euteleostomi</taxon>
        <taxon>Amphibia</taxon>
        <taxon>Batrachia</taxon>
        <taxon>Anura</taxon>
        <taxon>Neobatrachia</taxon>
        <taxon>Hyloidea</taxon>
        <taxon>Leptodactylidae</taxon>
        <taxon>Leiuperinae</taxon>
        <taxon>Engystomops</taxon>
    </lineage>
</organism>
<name>A0AAV7A9M6_ENGPU</name>
<evidence type="ECO:0000313" key="1">
    <source>
        <dbReference type="EMBL" id="KAG8556818.1"/>
    </source>
</evidence>
<reference evidence="1" key="1">
    <citation type="thesis" date="2020" institute="ProQuest LLC" country="789 East Eisenhower Parkway, Ann Arbor, MI, USA">
        <title>Comparative Genomics and Chromosome Evolution.</title>
        <authorList>
            <person name="Mudd A.B."/>
        </authorList>
    </citation>
    <scope>NUCLEOTIDE SEQUENCE</scope>
    <source>
        <strain evidence="1">237g6f4</strain>
        <tissue evidence="1">Blood</tissue>
    </source>
</reference>
<keyword evidence="2" id="KW-1185">Reference proteome</keyword>
<accession>A0AAV7A9M6</accession>